<organism evidence="2 3">
    <name type="scientific">Clupea harengus</name>
    <name type="common">Atlantic herring</name>
    <dbReference type="NCBI Taxonomy" id="7950"/>
    <lineage>
        <taxon>Eukaryota</taxon>
        <taxon>Metazoa</taxon>
        <taxon>Chordata</taxon>
        <taxon>Craniata</taxon>
        <taxon>Vertebrata</taxon>
        <taxon>Euteleostomi</taxon>
        <taxon>Actinopterygii</taxon>
        <taxon>Neopterygii</taxon>
        <taxon>Teleostei</taxon>
        <taxon>Clupei</taxon>
        <taxon>Clupeiformes</taxon>
        <taxon>Clupeoidei</taxon>
        <taxon>Clupeidae</taxon>
        <taxon>Clupea</taxon>
    </lineage>
</organism>
<evidence type="ECO:0000256" key="1">
    <source>
        <dbReference type="SAM" id="MobiDB-lite"/>
    </source>
</evidence>
<dbReference type="Pfam" id="PF17659">
    <property type="entry name" value="RADX"/>
    <property type="match status" value="1"/>
</dbReference>
<dbReference type="PANTHER" id="PTHR14944">
    <property type="entry name" value="RPA-RELATED PROTEIN RADX"/>
    <property type="match status" value="1"/>
</dbReference>
<evidence type="ECO:0000313" key="2">
    <source>
        <dbReference type="Proteomes" id="UP000515152"/>
    </source>
</evidence>
<dbReference type="OrthoDB" id="5965770at2759"/>
<keyword evidence="2" id="KW-1185">Reference proteome</keyword>
<proteinExistence type="predicted"/>
<dbReference type="GeneID" id="105903877"/>
<dbReference type="KEGG" id="char:105903877"/>
<accession>A0A6P8EVC0</accession>
<dbReference type="Proteomes" id="UP000515152">
    <property type="component" value="Chromosome 22"/>
</dbReference>
<dbReference type="AlphaFoldDB" id="A0A6P8EVC0"/>
<dbReference type="Gene3D" id="2.40.50.140">
    <property type="entry name" value="Nucleic acid-binding proteins"/>
    <property type="match status" value="2"/>
</dbReference>
<feature type="region of interest" description="Disordered" evidence="1">
    <location>
        <begin position="541"/>
        <end position="592"/>
    </location>
</feature>
<dbReference type="GO" id="GO:0003697">
    <property type="term" value="F:single-stranded DNA binding"/>
    <property type="evidence" value="ECO:0007669"/>
    <property type="project" value="InterPro"/>
</dbReference>
<feature type="region of interest" description="Disordered" evidence="1">
    <location>
        <begin position="613"/>
        <end position="633"/>
    </location>
</feature>
<name>A0A6P8EVC0_CLUHA</name>
<dbReference type="PANTHER" id="PTHR14944:SF3">
    <property type="entry name" value="SI:CH73-71D17.2"/>
    <property type="match status" value="1"/>
</dbReference>
<dbReference type="RefSeq" id="XP_031416139.1">
    <property type="nucleotide sequence ID" value="XM_031560279.2"/>
</dbReference>
<dbReference type="InterPro" id="IPR040893">
    <property type="entry name" value="RADX"/>
</dbReference>
<evidence type="ECO:0000313" key="3">
    <source>
        <dbReference type="RefSeq" id="XP_031416139.1"/>
    </source>
</evidence>
<protein>
    <submittedName>
        <fullName evidence="3">RPA-related protein RADX</fullName>
    </submittedName>
</protein>
<sequence>MASTPTSAQPPSCALQRTLRKLSSTCLGTGQNRTCQEPLYVLSLDRYMRDPNFAVFFQGSIHASDSLYDTTLTDGDCKIRVSIEPRLNHLIVKNQLRCGSTLTNVEFFVEENLEEGRTDVLVTNLELDQRSDQDAGLRALFGVSVKSLPWWTGVEPSPLPLRARRATYLPLWNDHDFSGEVWRDRPPDDTNERTTSRAPVSLSDVRQRFLSDGSRIRGDIRVRILQKSRLMHYGKAEQNCLCPYKAEMQVADASASVCVVLWNSLCVEWYRRLHPGMVLRLSRFRVRESFGHRTGQNTEPDIEISLNSSHPSAIISIVSPVSPEWRLPDVPHDFCKGTDLQSSPHGNICDVVGLVIFVGRPECILKKEGKMDNFRWIQLEDGTSEQPIMVKLYSTSQPDVHSTIQPMAVFVCTRLQLVKGSSQFYYLTNTQYTQVYCTGTGCPLAMPYKGIRPFRQFLQWLDQTDESHVMNRSVVGGYFIYPPPPASLRIFMEERKAHPGLVSGQELKVLCGKLQYRESQRFCVQCTICAVEYHHQEDGHMSFLSSPSAAPTSPGFPAEPQQRIRSPRVQKRPNPITAGTPRKRLFLPSSDPEEISDSELSLFDSALEFLIGDEKDLDNPGNDEDSDGDSYITAHTSPTCSFGLSQASTETIPRSFCFQRRHVQASATGLQPSTFHKLLPSEELESFSPADFYKGHYTLQLRALSDGVVVNALFLPASLETTHWRPLPYPHTNTWENILSHGGFSPHAPPPSPADLMATKAQLLNQKFVCVLEACPLGRNRLELVLSRAFPLQS</sequence>
<dbReference type="InterPro" id="IPR012340">
    <property type="entry name" value="NA-bd_OB-fold"/>
</dbReference>
<reference evidence="3" key="1">
    <citation type="submission" date="2025-08" db="UniProtKB">
        <authorList>
            <consortium name="RefSeq"/>
        </authorList>
    </citation>
    <scope>IDENTIFICATION</scope>
</reference>
<gene>
    <name evidence="3" type="primary">si:ch73-71d17.2</name>
</gene>